<evidence type="ECO:0000256" key="1">
    <source>
        <dbReference type="SAM" id="SignalP"/>
    </source>
</evidence>
<evidence type="ECO:0000313" key="2">
    <source>
        <dbReference type="EMBL" id="BAX80742.1"/>
    </source>
</evidence>
<sequence length="732" mass="83404">MNNKMRLRYGLFFLSFFFFQFSFAQGFSGGKTEQQIEQEAFTFFDGENFRNALPLYQELINVYPQDPEYNYYLGVCQVEVNQNVNEAVQHLKIASTKNVNASVPYYLGRAFHMNYEFNSAMRYYQKFKEYYKQKSIGIDRLIEMCQNGLPLVNSYYVIDVRNKKVVNTNEFFRYYDIEGFGDRLSKKDKSLQSRSDGEGDKDVACLSSKGEYIYFSSYGKNKKTGRDLYRAKRLRNGGWGEWEALTSLNSPYDEVYPFMSSDDRTLYFCSQGHTSMGGFDIFKSVYNEITDTWTEPQNMGFPINSISNDLFFATDLNGEFASFASSRDNGNDEVTIYKIKLAVYPEQKVVMNPDLLVNIAKLNIESDVVDGNVFQKDAEEPSYSMKYSNKDFPYFNFPVTNELTYHYLNEFKSSEAREIFIEAKNDQFNSDSLVGFTDELRRQLSGLEGIYQNTLANRISKLEQKSFELSKQAENKLVKAQSQESDYLNKNILGVVTTEVHAPSKTGQLVMSSETIPSAGSKSEAKSTSGQEGYVYHLQVGVFSNRAESSFFAGLGDVKEEIVGNGKLYKYMVGKYSTFASAKAEIPEVRQLFPNTFVVAYKDGVKTSLGTAIKVTDHDYKPEPQTTQVVSSKPVQTLSDDEVRFKVQVGAYSGEIPLDVKVKLERFAKYGINYSKDYRGYTICTVGNFDSYSRVSKLKMELREAGLGDAFTVAYSGNDKITIQEALEILRQ</sequence>
<evidence type="ECO:0008006" key="4">
    <source>
        <dbReference type="Google" id="ProtNLM"/>
    </source>
</evidence>
<dbReference type="Pfam" id="PF07676">
    <property type="entry name" value="PD40"/>
    <property type="match status" value="1"/>
</dbReference>
<dbReference type="OrthoDB" id="1110381at2"/>
<keyword evidence="3" id="KW-1185">Reference proteome</keyword>
<dbReference type="Proteomes" id="UP000218267">
    <property type="component" value="Chromosome"/>
</dbReference>
<dbReference type="AlphaFoldDB" id="A0A1Y1CL69"/>
<evidence type="ECO:0000313" key="3">
    <source>
        <dbReference type="Proteomes" id="UP000218267"/>
    </source>
</evidence>
<reference evidence="2 3" key="1">
    <citation type="journal article" date="2018" name="Mar. Genomics">
        <title>Complete genome sequence of Marinifilaceae bacterium strain SPP2, isolated from the Antarctic marine sediment.</title>
        <authorList>
            <person name="Watanabe M."/>
            <person name="Kojima H."/>
            <person name="Fukui M."/>
        </authorList>
    </citation>
    <scope>NUCLEOTIDE SEQUENCE [LARGE SCALE GENOMIC DNA]</scope>
    <source>
        <strain evidence="2 3">SPP2</strain>
    </source>
</reference>
<dbReference type="EMBL" id="AP018042">
    <property type="protein sequence ID" value="BAX80742.1"/>
    <property type="molecule type" value="Genomic_DNA"/>
</dbReference>
<dbReference type="Gene3D" id="1.25.40.10">
    <property type="entry name" value="Tetratricopeptide repeat domain"/>
    <property type="match status" value="1"/>
</dbReference>
<reference evidence="3" key="2">
    <citation type="journal article" date="2020" name="Antonie Van Leeuwenhoek">
        <title>Labilibaculum antarcticum sp. nov., a novel facultative anaerobic, psychrotorelant bacterium isolated from marine sediment of Antarctica.</title>
        <authorList>
            <person name="Watanabe M."/>
            <person name="Kojima H."/>
            <person name="Fukui M."/>
        </authorList>
    </citation>
    <scope>NUCLEOTIDE SEQUENCE [LARGE SCALE GENOMIC DNA]</scope>
    <source>
        <strain evidence="3">SPP2</strain>
    </source>
</reference>
<dbReference type="InterPro" id="IPR011990">
    <property type="entry name" value="TPR-like_helical_dom_sf"/>
</dbReference>
<keyword evidence="1" id="KW-0732">Signal</keyword>
<organism evidence="2 3">
    <name type="scientific">Labilibaculum antarcticum</name>
    <dbReference type="NCBI Taxonomy" id="1717717"/>
    <lineage>
        <taxon>Bacteria</taxon>
        <taxon>Pseudomonadati</taxon>
        <taxon>Bacteroidota</taxon>
        <taxon>Bacteroidia</taxon>
        <taxon>Marinilabiliales</taxon>
        <taxon>Marinifilaceae</taxon>
        <taxon>Labilibaculum</taxon>
    </lineage>
</organism>
<dbReference type="SUPFAM" id="SSF82171">
    <property type="entry name" value="DPP6 N-terminal domain-like"/>
    <property type="match status" value="1"/>
</dbReference>
<feature type="chain" id="PRO_5012598316" description="SPOR domain-containing protein" evidence="1">
    <location>
        <begin position="25"/>
        <end position="732"/>
    </location>
</feature>
<dbReference type="InterPro" id="IPR011659">
    <property type="entry name" value="WD40"/>
</dbReference>
<accession>A0A1Y1CL69</accession>
<dbReference type="SUPFAM" id="SSF48452">
    <property type="entry name" value="TPR-like"/>
    <property type="match status" value="1"/>
</dbReference>
<dbReference type="KEGG" id="mbas:ALGA_2415"/>
<dbReference type="RefSeq" id="WP_145957624.1">
    <property type="nucleotide sequence ID" value="NZ_AP018042.1"/>
</dbReference>
<name>A0A1Y1CL69_9BACT</name>
<proteinExistence type="predicted"/>
<protein>
    <recommendedName>
        <fullName evidence="4">SPOR domain-containing protein</fullName>
    </recommendedName>
</protein>
<gene>
    <name evidence="2" type="ORF">ALGA_2415</name>
</gene>
<feature type="signal peptide" evidence="1">
    <location>
        <begin position="1"/>
        <end position="24"/>
    </location>
</feature>